<dbReference type="Proteomes" id="UP000249363">
    <property type="component" value="Unassembled WGS sequence"/>
</dbReference>
<keyword evidence="6" id="KW-1185">Reference proteome</keyword>
<evidence type="ECO:0000256" key="2">
    <source>
        <dbReference type="ARBA" id="ARBA00023002"/>
    </source>
</evidence>
<dbReference type="InterPro" id="IPR050523">
    <property type="entry name" value="AKR_Detox_Biosynth"/>
</dbReference>
<reference evidence="5 6" key="1">
    <citation type="journal article" date="2017" name="Biotechnol. Biofuels">
        <title>Differential beta-glucosidase expression as a function of carbon source availability in Talaromyces amestolkiae: a genomic and proteomic approach.</title>
        <authorList>
            <person name="de Eugenio L.I."/>
            <person name="Mendez-Liter J.A."/>
            <person name="Nieto-Dominguez M."/>
            <person name="Alonso L."/>
            <person name="Gil-Munoz J."/>
            <person name="Barriuso J."/>
            <person name="Prieto A."/>
            <person name="Martinez M.J."/>
        </authorList>
    </citation>
    <scope>NUCLEOTIDE SEQUENCE [LARGE SCALE GENOMIC DNA]</scope>
    <source>
        <strain evidence="5 6">CIB</strain>
    </source>
</reference>
<dbReference type="InterPro" id="IPR036812">
    <property type="entry name" value="NAD(P)_OxRdtase_dom_sf"/>
</dbReference>
<evidence type="ECO:0000259" key="4">
    <source>
        <dbReference type="Pfam" id="PF00248"/>
    </source>
</evidence>
<dbReference type="InterPro" id="IPR023210">
    <property type="entry name" value="NADP_OxRdtase_dom"/>
</dbReference>
<feature type="domain" description="NADP-dependent oxidoreductase" evidence="4">
    <location>
        <begin position="35"/>
        <end position="345"/>
    </location>
</feature>
<evidence type="ECO:0000313" key="6">
    <source>
        <dbReference type="Proteomes" id="UP000249363"/>
    </source>
</evidence>
<dbReference type="STRING" id="1196081.A0A364L1M4"/>
<dbReference type="AlphaFoldDB" id="A0A364L1M4"/>
<dbReference type="CDD" id="cd19079">
    <property type="entry name" value="AKR_EcYajO-like"/>
    <property type="match status" value="1"/>
</dbReference>
<comment type="similarity">
    <text evidence="3">Belongs to the aldo/keto reductase family. Aldo/keto reductase 2 subfamily.</text>
</comment>
<proteinExistence type="inferred from homology"/>
<dbReference type="OrthoDB" id="48988at2759"/>
<evidence type="ECO:0000256" key="3">
    <source>
        <dbReference type="ARBA" id="ARBA00038157"/>
    </source>
</evidence>
<dbReference type="FunFam" id="3.20.20.100:FF:000004">
    <property type="entry name" value="Oxidoreductase, aldo/keto reductase"/>
    <property type="match status" value="1"/>
</dbReference>
<comment type="caution">
    <text evidence="5">The sequence shown here is derived from an EMBL/GenBank/DDBJ whole genome shotgun (WGS) entry which is preliminary data.</text>
</comment>
<evidence type="ECO:0000313" key="5">
    <source>
        <dbReference type="EMBL" id="RAO69708.1"/>
    </source>
</evidence>
<dbReference type="RefSeq" id="XP_040734224.1">
    <property type="nucleotide sequence ID" value="XM_040878227.1"/>
</dbReference>
<dbReference type="EMBL" id="MIKG01000010">
    <property type="protein sequence ID" value="RAO69708.1"/>
    <property type="molecule type" value="Genomic_DNA"/>
</dbReference>
<dbReference type="GeneID" id="63794936"/>
<dbReference type="PANTHER" id="PTHR43364:SF9">
    <property type="entry name" value="OXIDOREDUCTASE"/>
    <property type="match status" value="1"/>
</dbReference>
<keyword evidence="2" id="KW-0560">Oxidoreductase</keyword>
<gene>
    <name evidence="5" type="ORF">BHQ10_005720</name>
</gene>
<dbReference type="PANTHER" id="PTHR43364">
    <property type="entry name" value="NADH-SPECIFIC METHYLGLYOXAL REDUCTASE-RELATED"/>
    <property type="match status" value="1"/>
</dbReference>
<dbReference type="Gene3D" id="3.20.20.100">
    <property type="entry name" value="NADP-dependent oxidoreductase domain"/>
    <property type="match status" value="1"/>
</dbReference>
<dbReference type="SUPFAM" id="SSF51430">
    <property type="entry name" value="NAD(P)-linked oxidoreductase"/>
    <property type="match status" value="1"/>
</dbReference>
<dbReference type="GO" id="GO:0005829">
    <property type="term" value="C:cytosol"/>
    <property type="evidence" value="ECO:0007669"/>
    <property type="project" value="UniProtKB-ARBA"/>
</dbReference>
<evidence type="ECO:0000256" key="1">
    <source>
        <dbReference type="ARBA" id="ARBA00022857"/>
    </source>
</evidence>
<sequence>MASMVLPTSLQKSLDETKVDYVNLGSSGLQISVPILGAMSFGSKQWSPWLLEEEEAIKVLAAAYERGINTWDTANMYGNGQSEEILGKAIKALKIPRQKVVIMTKCAIYVGEDLTVVGPAHGQFMKKSKQYVNQGGLSRASIFNQVEASLARLDTDYIDVLQIHRYDPSTPPEETMKALHDLVQAGKVRYLGASSMWAYQFANLQHIAEKNGWTKFISMQNYYNLCYREEEREMTRFCKETGVGIIPWSPLFGGVLARPVGVKESIRSQTPSPMGSAFTEADEEVVKRVEQLAKEKGWKMVHVALVWLRSKGAVPVVGATSVEKLEDAANIRGKSLTEKEIEFLEEPYVPKRIAGHF</sequence>
<organism evidence="5 6">
    <name type="scientific">Talaromyces amestolkiae</name>
    <dbReference type="NCBI Taxonomy" id="1196081"/>
    <lineage>
        <taxon>Eukaryota</taxon>
        <taxon>Fungi</taxon>
        <taxon>Dikarya</taxon>
        <taxon>Ascomycota</taxon>
        <taxon>Pezizomycotina</taxon>
        <taxon>Eurotiomycetes</taxon>
        <taxon>Eurotiomycetidae</taxon>
        <taxon>Eurotiales</taxon>
        <taxon>Trichocomaceae</taxon>
        <taxon>Talaromyces</taxon>
        <taxon>Talaromyces sect. Talaromyces</taxon>
    </lineage>
</organism>
<name>A0A364L1M4_TALAM</name>
<keyword evidence="1" id="KW-0521">NADP</keyword>
<protein>
    <recommendedName>
        <fullName evidence="4">NADP-dependent oxidoreductase domain-containing protein</fullName>
    </recommendedName>
</protein>
<accession>A0A364L1M4</accession>
<dbReference type="Pfam" id="PF00248">
    <property type="entry name" value="Aldo_ket_red"/>
    <property type="match status" value="1"/>
</dbReference>
<dbReference type="GO" id="GO:0016491">
    <property type="term" value="F:oxidoreductase activity"/>
    <property type="evidence" value="ECO:0007669"/>
    <property type="project" value="UniProtKB-KW"/>
</dbReference>